<protein>
    <submittedName>
        <fullName evidence="6">TetR/AcrR family transcriptional regulator</fullName>
    </submittedName>
</protein>
<dbReference type="PANTHER" id="PTHR30055">
    <property type="entry name" value="HTH-TYPE TRANSCRIPTIONAL REGULATOR RUTR"/>
    <property type="match status" value="1"/>
</dbReference>
<dbReference type="Gene3D" id="1.10.357.10">
    <property type="entry name" value="Tetracycline Repressor, domain 2"/>
    <property type="match status" value="1"/>
</dbReference>
<dbReference type="SUPFAM" id="SSF46689">
    <property type="entry name" value="Homeodomain-like"/>
    <property type="match status" value="1"/>
</dbReference>
<feature type="DNA-binding region" description="H-T-H motif" evidence="4">
    <location>
        <begin position="41"/>
        <end position="60"/>
    </location>
</feature>
<feature type="domain" description="HTH tetR-type" evidence="5">
    <location>
        <begin position="18"/>
        <end position="78"/>
    </location>
</feature>
<evidence type="ECO:0000313" key="6">
    <source>
        <dbReference type="EMBL" id="QNN53544.1"/>
    </source>
</evidence>
<reference evidence="6 7" key="1">
    <citation type="submission" date="2020-08" db="EMBL/GenBank/DDBJ databases">
        <title>Genome sequence of Nocardioides mesophilus KACC 16243T.</title>
        <authorList>
            <person name="Hyun D.-W."/>
            <person name="Bae J.-W."/>
        </authorList>
    </citation>
    <scope>NUCLEOTIDE SEQUENCE [LARGE SCALE GENOMIC DNA]</scope>
    <source>
        <strain evidence="6 7">KACC 16243</strain>
    </source>
</reference>
<dbReference type="AlphaFoldDB" id="A0A7G9RD69"/>
<dbReference type="Proteomes" id="UP000515947">
    <property type="component" value="Chromosome"/>
</dbReference>
<name>A0A7G9RD69_9ACTN</name>
<dbReference type="InterPro" id="IPR036271">
    <property type="entry name" value="Tet_transcr_reg_TetR-rel_C_sf"/>
</dbReference>
<organism evidence="6 7">
    <name type="scientific">Nocardioides mesophilus</name>
    <dbReference type="NCBI Taxonomy" id="433659"/>
    <lineage>
        <taxon>Bacteria</taxon>
        <taxon>Bacillati</taxon>
        <taxon>Actinomycetota</taxon>
        <taxon>Actinomycetes</taxon>
        <taxon>Propionibacteriales</taxon>
        <taxon>Nocardioidaceae</taxon>
        <taxon>Nocardioides</taxon>
    </lineage>
</organism>
<gene>
    <name evidence="6" type="ORF">H9L09_03685</name>
</gene>
<keyword evidence="2 4" id="KW-0238">DNA-binding</keyword>
<sequence>MSEPSQTPAGAVRVQARQEMKRAILAAGRQRLASDGPERLSLRAVARDVGMVSSAVYRYVPSRDALLTELIIESYDALGEAAEQAEASCPREDLGGRWQAIGRGARTWAIAHPHEWALVFGSQIPGYAAPPDTVRAASRIPVLLVALLRDCAAAGVPLPDAALPRDVEAAMAPVQEFFEGAVPAETALRGLMAWTYLVGSVSFQVFGQRTNVISPDGAAAFFDAELERIAAFVGFA</sequence>
<dbReference type="Pfam" id="PF13305">
    <property type="entry name" value="TetR_C_33"/>
    <property type="match status" value="1"/>
</dbReference>
<dbReference type="SUPFAM" id="SSF48498">
    <property type="entry name" value="Tetracyclin repressor-like, C-terminal domain"/>
    <property type="match status" value="1"/>
</dbReference>
<dbReference type="PROSITE" id="PS50977">
    <property type="entry name" value="HTH_TETR_2"/>
    <property type="match status" value="1"/>
</dbReference>
<proteinExistence type="predicted"/>
<dbReference type="EMBL" id="CP060713">
    <property type="protein sequence ID" value="QNN53544.1"/>
    <property type="molecule type" value="Genomic_DNA"/>
</dbReference>
<dbReference type="Pfam" id="PF00440">
    <property type="entry name" value="TetR_N"/>
    <property type="match status" value="1"/>
</dbReference>
<evidence type="ECO:0000256" key="3">
    <source>
        <dbReference type="ARBA" id="ARBA00023163"/>
    </source>
</evidence>
<dbReference type="InterPro" id="IPR025996">
    <property type="entry name" value="MT1864/Rv1816-like_C"/>
</dbReference>
<dbReference type="InterPro" id="IPR009057">
    <property type="entry name" value="Homeodomain-like_sf"/>
</dbReference>
<evidence type="ECO:0000313" key="7">
    <source>
        <dbReference type="Proteomes" id="UP000515947"/>
    </source>
</evidence>
<evidence type="ECO:0000256" key="1">
    <source>
        <dbReference type="ARBA" id="ARBA00023015"/>
    </source>
</evidence>
<dbReference type="InterPro" id="IPR001647">
    <property type="entry name" value="HTH_TetR"/>
</dbReference>
<evidence type="ECO:0000256" key="2">
    <source>
        <dbReference type="ARBA" id="ARBA00023125"/>
    </source>
</evidence>
<keyword evidence="1" id="KW-0805">Transcription regulation</keyword>
<dbReference type="InterPro" id="IPR050109">
    <property type="entry name" value="HTH-type_TetR-like_transc_reg"/>
</dbReference>
<keyword evidence="7" id="KW-1185">Reference proteome</keyword>
<keyword evidence="3" id="KW-0804">Transcription</keyword>
<accession>A0A7G9RD69</accession>
<dbReference type="GO" id="GO:0000976">
    <property type="term" value="F:transcription cis-regulatory region binding"/>
    <property type="evidence" value="ECO:0007669"/>
    <property type="project" value="TreeGrafter"/>
</dbReference>
<evidence type="ECO:0000256" key="4">
    <source>
        <dbReference type="PROSITE-ProRule" id="PRU00335"/>
    </source>
</evidence>
<dbReference type="KEGG" id="nmes:H9L09_03685"/>
<dbReference type="RefSeq" id="WP_187579386.1">
    <property type="nucleotide sequence ID" value="NZ_CP060713.1"/>
</dbReference>
<dbReference type="PANTHER" id="PTHR30055:SF243">
    <property type="entry name" value="HTH-TYPE TRANSCRIPTIONAL REGULATOR RV1816"/>
    <property type="match status" value="1"/>
</dbReference>
<dbReference type="GO" id="GO:0003700">
    <property type="term" value="F:DNA-binding transcription factor activity"/>
    <property type="evidence" value="ECO:0007669"/>
    <property type="project" value="TreeGrafter"/>
</dbReference>
<evidence type="ECO:0000259" key="5">
    <source>
        <dbReference type="PROSITE" id="PS50977"/>
    </source>
</evidence>